<protein>
    <submittedName>
        <fullName evidence="3">GAK system ATP-grasp enzyme</fullName>
    </submittedName>
</protein>
<dbReference type="AlphaFoldDB" id="A0A956LYX5"/>
<dbReference type="GO" id="GO:0046872">
    <property type="term" value="F:metal ion binding"/>
    <property type="evidence" value="ECO:0007669"/>
    <property type="project" value="InterPro"/>
</dbReference>
<feature type="domain" description="ATP-grasp" evidence="2">
    <location>
        <begin position="108"/>
        <end position="290"/>
    </location>
</feature>
<dbReference type="SUPFAM" id="SSF56059">
    <property type="entry name" value="Glutathione synthetase ATP-binding domain-like"/>
    <property type="match status" value="1"/>
</dbReference>
<dbReference type="GO" id="GO:0016879">
    <property type="term" value="F:ligase activity, forming carbon-nitrogen bonds"/>
    <property type="evidence" value="ECO:0007669"/>
    <property type="project" value="TreeGrafter"/>
</dbReference>
<reference evidence="3" key="1">
    <citation type="submission" date="2020-04" db="EMBL/GenBank/DDBJ databases">
        <authorList>
            <person name="Zhang T."/>
        </authorList>
    </citation>
    <scope>NUCLEOTIDE SEQUENCE</scope>
    <source>
        <strain evidence="3">HKST-UBA01</strain>
    </source>
</reference>
<dbReference type="NCBIfam" id="TIGR04356">
    <property type="entry name" value="grasp_GAK"/>
    <property type="match status" value="1"/>
</dbReference>
<dbReference type="PANTHER" id="PTHR21621:SF0">
    <property type="entry name" value="BETA-CITRYLGLUTAMATE SYNTHASE B-RELATED"/>
    <property type="match status" value="1"/>
</dbReference>
<dbReference type="PROSITE" id="PS50975">
    <property type="entry name" value="ATP_GRASP"/>
    <property type="match status" value="1"/>
</dbReference>
<dbReference type="Pfam" id="PF08443">
    <property type="entry name" value="RimK"/>
    <property type="match status" value="1"/>
</dbReference>
<reference evidence="3" key="2">
    <citation type="journal article" date="2021" name="Microbiome">
        <title>Successional dynamics and alternative stable states in a saline activated sludge microbial community over 9 years.</title>
        <authorList>
            <person name="Wang Y."/>
            <person name="Ye J."/>
            <person name="Ju F."/>
            <person name="Liu L."/>
            <person name="Boyd J.A."/>
            <person name="Deng Y."/>
            <person name="Parks D.H."/>
            <person name="Jiang X."/>
            <person name="Yin X."/>
            <person name="Woodcroft B.J."/>
            <person name="Tyson G.W."/>
            <person name="Hugenholtz P."/>
            <person name="Polz M.F."/>
            <person name="Zhang T."/>
        </authorList>
    </citation>
    <scope>NUCLEOTIDE SEQUENCE</scope>
    <source>
        <strain evidence="3">HKST-UBA01</strain>
    </source>
</reference>
<dbReference type="InterPro" id="IPR027592">
    <property type="entry name" value="ATP-grasp_GAK"/>
</dbReference>
<gene>
    <name evidence="3" type="ORF">KC729_08855</name>
</gene>
<evidence type="ECO:0000313" key="3">
    <source>
        <dbReference type="EMBL" id="MCA9727778.1"/>
    </source>
</evidence>
<dbReference type="GO" id="GO:0005524">
    <property type="term" value="F:ATP binding"/>
    <property type="evidence" value="ECO:0007669"/>
    <property type="project" value="UniProtKB-UniRule"/>
</dbReference>
<dbReference type="Gene3D" id="3.40.50.20">
    <property type="match status" value="1"/>
</dbReference>
<dbReference type="InterPro" id="IPR013651">
    <property type="entry name" value="ATP-grasp_RimK-type"/>
</dbReference>
<dbReference type="Gene3D" id="3.30.470.20">
    <property type="entry name" value="ATP-grasp fold, B domain"/>
    <property type="match status" value="1"/>
</dbReference>
<organism evidence="3 4">
    <name type="scientific">Eiseniibacteriota bacterium</name>
    <dbReference type="NCBI Taxonomy" id="2212470"/>
    <lineage>
        <taxon>Bacteria</taxon>
        <taxon>Candidatus Eiseniibacteriota</taxon>
    </lineage>
</organism>
<evidence type="ECO:0000256" key="1">
    <source>
        <dbReference type="PROSITE-ProRule" id="PRU00409"/>
    </source>
</evidence>
<keyword evidence="1" id="KW-0067">ATP-binding</keyword>
<sequence>MTPYRTAVVGVPGSWSSEALADAFAARFGERHVVDLSKVALDTEDGRVHTDQLDLTTLDAIFIKKAGPHYGPDLLDRLELLRVAEAKGVLVMSSPERVLRLLDRAACTISLAAAGLPLPPTRITESLELAVDAAVEFGEAVLKPLYSTKARGMEVVSGSRAEIRSRIVAFQEAGNSVLYVQKKIDLPDRDLGVVFLGDSYLGTYARVGHESSWNTTIAAGGRYEAHDPTDATVAVSRRARDLFGLEFTSVDVVETTRGPILFEVSAFGGFRGLHDGLGIDAPARVAAHVEERIRSAKVGVGR</sequence>
<evidence type="ECO:0000313" key="4">
    <source>
        <dbReference type="Proteomes" id="UP000697710"/>
    </source>
</evidence>
<comment type="caution">
    <text evidence="3">The sequence shown here is derived from an EMBL/GenBank/DDBJ whole genome shotgun (WGS) entry which is preliminary data.</text>
</comment>
<dbReference type="GO" id="GO:0005737">
    <property type="term" value="C:cytoplasm"/>
    <property type="evidence" value="ECO:0007669"/>
    <property type="project" value="TreeGrafter"/>
</dbReference>
<name>A0A956LYX5_UNCEI</name>
<accession>A0A956LYX5</accession>
<proteinExistence type="predicted"/>
<dbReference type="EMBL" id="JAGQHR010000235">
    <property type="protein sequence ID" value="MCA9727778.1"/>
    <property type="molecule type" value="Genomic_DNA"/>
</dbReference>
<dbReference type="InterPro" id="IPR011761">
    <property type="entry name" value="ATP-grasp"/>
</dbReference>
<keyword evidence="1" id="KW-0547">Nucleotide-binding</keyword>
<dbReference type="Proteomes" id="UP000697710">
    <property type="component" value="Unassembled WGS sequence"/>
</dbReference>
<evidence type="ECO:0000259" key="2">
    <source>
        <dbReference type="PROSITE" id="PS50975"/>
    </source>
</evidence>
<dbReference type="PANTHER" id="PTHR21621">
    <property type="entry name" value="RIBOSOMAL PROTEIN S6 MODIFICATION PROTEIN"/>
    <property type="match status" value="1"/>
</dbReference>